<dbReference type="EMBL" id="MLJW01000270">
    <property type="protein sequence ID" value="OIQ91108.1"/>
    <property type="molecule type" value="Genomic_DNA"/>
</dbReference>
<gene>
    <name evidence="2" type="ORF">GALL_270120</name>
</gene>
<protein>
    <recommendedName>
        <fullName evidence="3">Type IV pilus assembly protein PilW</fullName>
    </recommendedName>
</protein>
<dbReference type="InterPro" id="IPR012902">
    <property type="entry name" value="N_methyl_site"/>
</dbReference>
<reference evidence="2" key="1">
    <citation type="submission" date="2016-10" db="EMBL/GenBank/DDBJ databases">
        <title>Sequence of Gallionella enrichment culture.</title>
        <authorList>
            <person name="Poehlein A."/>
            <person name="Muehling M."/>
            <person name="Daniel R."/>
        </authorList>
    </citation>
    <scope>NUCLEOTIDE SEQUENCE</scope>
</reference>
<keyword evidence="1" id="KW-1133">Transmembrane helix</keyword>
<dbReference type="InterPro" id="IPR032092">
    <property type="entry name" value="PilW"/>
</dbReference>
<dbReference type="NCBIfam" id="TIGR02532">
    <property type="entry name" value="IV_pilin_GFxxxE"/>
    <property type="match status" value="1"/>
</dbReference>
<dbReference type="Pfam" id="PF16074">
    <property type="entry name" value="PilW"/>
    <property type="match status" value="1"/>
</dbReference>
<accession>A0A1J5RG70</accession>
<feature type="transmembrane region" description="Helical" evidence="1">
    <location>
        <begin position="16"/>
        <end position="39"/>
    </location>
</feature>
<keyword evidence="1" id="KW-0812">Transmembrane</keyword>
<dbReference type="Pfam" id="PF07963">
    <property type="entry name" value="N_methyl"/>
    <property type="match status" value="1"/>
</dbReference>
<dbReference type="PROSITE" id="PS00409">
    <property type="entry name" value="PROKAR_NTER_METHYL"/>
    <property type="match status" value="1"/>
</dbReference>
<sequence length="248" mass="26409">MCNRNSPVLAQRGFSLIELMVGLTIGLLVVLAAIGSLVFTQATSTVVDDGARLQQKADMVFRNLGYHVSQAGAIELLAVSADPAMVAFSTTYNGFNNTSFSIHGLASPITLQVSYQANANSHDCLGNSPSGANVDNAFYVTGTDLMCLGASNAPAQSIADGVEDFQVLYGVQTLVAGVQKYQFYDASTVLDWSNIQAVQVCLQLVGDSKGLPQPASLVMKGCQNQTLTNDGYLHRVYKRTFSIRNALP</sequence>
<proteinExistence type="predicted"/>
<evidence type="ECO:0000256" key="1">
    <source>
        <dbReference type="SAM" id="Phobius"/>
    </source>
</evidence>
<keyword evidence="1" id="KW-0472">Membrane</keyword>
<comment type="caution">
    <text evidence="2">The sequence shown here is derived from an EMBL/GenBank/DDBJ whole genome shotgun (WGS) entry which is preliminary data.</text>
</comment>
<name>A0A1J5RG70_9ZZZZ</name>
<organism evidence="2">
    <name type="scientific">mine drainage metagenome</name>
    <dbReference type="NCBI Taxonomy" id="410659"/>
    <lineage>
        <taxon>unclassified sequences</taxon>
        <taxon>metagenomes</taxon>
        <taxon>ecological metagenomes</taxon>
    </lineage>
</organism>
<dbReference type="GO" id="GO:0043683">
    <property type="term" value="P:type IV pilus assembly"/>
    <property type="evidence" value="ECO:0007669"/>
    <property type="project" value="InterPro"/>
</dbReference>
<evidence type="ECO:0008006" key="3">
    <source>
        <dbReference type="Google" id="ProtNLM"/>
    </source>
</evidence>
<dbReference type="AlphaFoldDB" id="A0A1J5RG70"/>
<evidence type="ECO:0000313" key="2">
    <source>
        <dbReference type="EMBL" id="OIQ91108.1"/>
    </source>
</evidence>